<dbReference type="Proteomes" id="UP000053815">
    <property type="component" value="Unassembled WGS sequence"/>
</dbReference>
<proteinExistence type="predicted"/>
<name>A0A0C9MG38_9FUNG</name>
<evidence type="ECO:0000313" key="3">
    <source>
        <dbReference type="Proteomes" id="UP000053815"/>
    </source>
</evidence>
<protein>
    <submittedName>
        <fullName evidence="2">Uncharacterized protein</fullName>
    </submittedName>
</protein>
<reference evidence="2" key="1">
    <citation type="submission" date="2014-09" db="EMBL/GenBank/DDBJ databases">
        <title>Draft genome sequence of an oleaginous Mucoromycotina fungus Mucor ambiguus NBRC6742.</title>
        <authorList>
            <person name="Takeda I."/>
            <person name="Yamane N."/>
            <person name="Morita T."/>
            <person name="Tamano K."/>
            <person name="Machida M."/>
            <person name="Baker S."/>
            <person name="Koike H."/>
        </authorList>
    </citation>
    <scope>NUCLEOTIDE SEQUENCE</scope>
    <source>
        <strain evidence="2">NBRC 6742</strain>
    </source>
</reference>
<feature type="compositionally biased region" description="Polar residues" evidence="1">
    <location>
        <begin position="1"/>
        <end position="10"/>
    </location>
</feature>
<accession>A0A0C9MG38</accession>
<gene>
    <name evidence="2" type="ORF">MAM1_0282d09208</name>
</gene>
<feature type="compositionally biased region" description="Polar residues" evidence="1">
    <location>
        <begin position="17"/>
        <end position="34"/>
    </location>
</feature>
<dbReference type="AlphaFoldDB" id="A0A0C9MG38"/>
<feature type="region of interest" description="Disordered" evidence="1">
    <location>
        <begin position="1"/>
        <end position="39"/>
    </location>
</feature>
<evidence type="ECO:0000313" key="2">
    <source>
        <dbReference type="EMBL" id="GAN09676.1"/>
    </source>
</evidence>
<dbReference type="EMBL" id="DF836571">
    <property type="protein sequence ID" value="GAN09676.1"/>
    <property type="molecule type" value="Genomic_DNA"/>
</dbReference>
<organism evidence="2">
    <name type="scientific">Mucor ambiguus</name>
    <dbReference type="NCBI Taxonomy" id="91626"/>
    <lineage>
        <taxon>Eukaryota</taxon>
        <taxon>Fungi</taxon>
        <taxon>Fungi incertae sedis</taxon>
        <taxon>Mucoromycota</taxon>
        <taxon>Mucoromycotina</taxon>
        <taxon>Mucoromycetes</taxon>
        <taxon>Mucorales</taxon>
        <taxon>Mucorineae</taxon>
        <taxon>Mucoraceae</taxon>
        <taxon>Mucor</taxon>
    </lineage>
</organism>
<keyword evidence="3" id="KW-1185">Reference proteome</keyword>
<sequence length="76" mass="8805">MHSEASSDPQQHPYHQPEQSPDLSNSLSPASVYSDTDDYHHIAHAPPLLPTIMDHKSYTNDHQLRPILINPYRHYY</sequence>
<evidence type="ECO:0000256" key="1">
    <source>
        <dbReference type="SAM" id="MobiDB-lite"/>
    </source>
</evidence>